<evidence type="ECO:0000313" key="3">
    <source>
        <dbReference type="Proteomes" id="UP001610446"/>
    </source>
</evidence>
<dbReference type="InterPro" id="IPR050464">
    <property type="entry name" value="Zeta_carotene_desat/Oxidored"/>
</dbReference>
<dbReference type="EMBL" id="JBFXLU010000001">
    <property type="protein sequence ID" value="KAL2858576.1"/>
    <property type="molecule type" value="Genomic_DNA"/>
</dbReference>
<dbReference type="InterPro" id="IPR036188">
    <property type="entry name" value="FAD/NAD-bd_sf"/>
</dbReference>
<dbReference type="Proteomes" id="UP001610446">
    <property type="component" value="Unassembled WGS sequence"/>
</dbReference>
<proteinExistence type="predicted"/>
<dbReference type="Pfam" id="PF13450">
    <property type="entry name" value="NAD_binding_8"/>
    <property type="match status" value="1"/>
</dbReference>
<evidence type="ECO:0000313" key="2">
    <source>
        <dbReference type="EMBL" id="KAL2858576.1"/>
    </source>
</evidence>
<evidence type="ECO:0000256" key="1">
    <source>
        <dbReference type="SAM" id="SignalP"/>
    </source>
</evidence>
<comment type="caution">
    <text evidence="2">The sequence shown here is derived from an EMBL/GenBank/DDBJ whole genome shotgun (WGS) entry which is preliminary data.</text>
</comment>
<dbReference type="PANTHER" id="PTHR42923">
    <property type="entry name" value="PROTOPORPHYRINOGEN OXIDASE"/>
    <property type="match status" value="1"/>
</dbReference>
<reference evidence="2 3" key="1">
    <citation type="submission" date="2024-07" db="EMBL/GenBank/DDBJ databases">
        <title>Section-level genome sequencing and comparative genomics of Aspergillus sections Usti and Cavernicolus.</title>
        <authorList>
            <consortium name="Lawrence Berkeley National Laboratory"/>
            <person name="Nybo J.L."/>
            <person name="Vesth T.C."/>
            <person name="Theobald S."/>
            <person name="Frisvad J.C."/>
            <person name="Larsen T.O."/>
            <person name="Kjaerboelling I."/>
            <person name="Rothschild-Mancinelli K."/>
            <person name="Lyhne E.K."/>
            <person name="Kogle M.E."/>
            <person name="Barry K."/>
            <person name="Clum A."/>
            <person name="Na H."/>
            <person name="Ledsgaard L."/>
            <person name="Lin J."/>
            <person name="Lipzen A."/>
            <person name="Kuo A."/>
            <person name="Riley R."/>
            <person name="Mondo S."/>
            <person name="Labutti K."/>
            <person name="Haridas S."/>
            <person name="Pangalinan J."/>
            <person name="Salamov A.A."/>
            <person name="Simmons B.A."/>
            <person name="Magnuson J.K."/>
            <person name="Chen J."/>
            <person name="Drula E."/>
            <person name="Henrissat B."/>
            <person name="Wiebenga A."/>
            <person name="Lubbers R.J."/>
            <person name="Gomes A.C."/>
            <person name="Makela M.R."/>
            <person name="Stajich J."/>
            <person name="Grigoriev I.V."/>
            <person name="Mortensen U.H."/>
            <person name="De Vries R.P."/>
            <person name="Baker S.E."/>
            <person name="Andersen M.R."/>
        </authorList>
    </citation>
    <scope>NUCLEOTIDE SEQUENCE [LARGE SCALE GENOMIC DNA]</scope>
    <source>
        <strain evidence="2 3">CBS 123904</strain>
    </source>
</reference>
<keyword evidence="3" id="KW-1185">Reference proteome</keyword>
<evidence type="ECO:0008006" key="4">
    <source>
        <dbReference type="Google" id="ProtNLM"/>
    </source>
</evidence>
<dbReference type="Gene3D" id="3.30.70.1990">
    <property type="match status" value="1"/>
</dbReference>
<dbReference type="SUPFAM" id="SSF51905">
    <property type="entry name" value="FAD/NAD(P)-binding domain"/>
    <property type="match status" value="1"/>
</dbReference>
<dbReference type="Gene3D" id="1.10.405.20">
    <property type="match status" value="1"/>
</dbReference>
<keyword evidence="1" id="KW-0732">Signal</keyword>
<feature type="signal peptide" evidence="1">
    <location>
        <begin position="1"/>
        <end position="19"/>
    </location>
</feature>
<dbReference type="Gene3D" id="3.50.50.60">
    <property type="entry name" value="FAD/NAD(P)-binding domain"/>
    <property type="match status" value="1"/>
</dbReference>
<protein>
    <recommendedName>
        <fullName evidence="4">Amine oxidase domain-containing protein</fullName>
    </recommendedName>
</protein>
<feature type="chain" id="PRO_5045084581" description="Amine oxidase domain-containing protein" evidence="1">
    <location>
        <begin position="20"/>
        <end position="463"/>
    </location>
</feature>
<dbReference type="PANTHER" id="PTHR42923:SF26">
    <property type="entry name" value="FMN REDUCTASE LOT6, PUTATIVE (AFU_ORTHOLOGUE AFUA_7G06600)-RELATED"/>
    <property type="match status" value="1"/>
</dbReference>
<organism evidence="2 3">
    <name type="scientific">Aspergillus pseudoustus</name>
    <dbReference type="NCBI Taxonomy" id="1810923"/>
    <lineage>
        <taxon>Eukaryota</taxon>
        <taxon>Fungi</taxon>
        <taxon>Dikarya</taxon>
        <taxon>Ascomycota</taxon>
        <taxon>Pezizomycotina</taxon>
        <taxon>Eurotiomycetes</taxon>
        <taxon>Eurotiomycetidae</taxon>
        <taxon>Eurotiales</taxon>
        <taxon>Aspergillaceae</taxon>
        <taxon>Aspergillus</taxon>
        <taxon>Aspergillus subgen. Nidulantes</taxon>
    </lineage>
</organism>
<name>A0ABR4L238_9EURO</name>
<accession>A0ABR4L238</accession>
<gene>
    <name evidence="2" type="ORF">BJY01DRAFT_256716</name>
</gene>
<sequence length="463" mass="50701">MRLASFLALATAAAGISTANLPVVTRDVAILGGGATGTYAAVQLREQGKSVALIEKKPQLGGHAETLYLPDGQYINYGVEGYFNNELTKSFFAQLDVDYELLLPGSMLTKHVDFTTGKTALPASGILDAGTGAALYRAAIEQFDYLATGAYYLPDEVPEVLLRPFREFVDAHALWGALEIIFTFAENVGDLLERPLLYVIMNFGIPQIDALLQGEYIRPKNGTGELFDKAANYIDERNNILYSSSVISASRTESGVELVVEHSQTGKCTLIRARKLLIAHPPTLPSLTAQGFDLAREEKSLFSKWSHVNYYAAVVNATGLPDGFNIANTDPSNNPGHLPLPPFLWQLEYSGVPGYFMIKIVGPRNDDTFTAEAARELIVQNIRAMGQAGTFATTPGEMQIVAFASHTPETLTVDVDEIRNGFYKRLYALQGVRSTFYTGYTFCTDYSTPLWNYTGSVLEMMDS</sequence>